<keyword evidence="11" id="KW-1185">Reference proteome</keyword>
<dbReference type="PANTHER" id="PTHR42718">
    <property type="entry name" value="MAJOR FACILITATOR SUPERFAMILY MULTIDRUG TRANSPORTER MFSC"/>
    <property type="match status" value="1"/>
</dbReference>
<feature type="transmembrane region" description="Helical" evidence="8">
    <location>
        <begin position="184"/>
        <end position="205"/>
    </location>
</feature>
<feature type="transmembrane region" description="Helical" evidence="8">
    <location>
        <begin position="495"/>
        <end position="515"/>
    </location>
</feature>
<reference evidence="10 11" key="1">
    <citation type="journal article" date="2014" name="Int. J. Syst. Evol. Microbiol.">
        <title>Ramlibacter solisilvae sp. nov., isolated from forest soil, and emended description of the genus Ramlibacter.</title>
        <authorList>
            <person name="Lee H.J."/>
            <person name="Lee S.H."/>
            <person name="Lee S.S."/>
            <person name="Lee J.S."/>
            <person name="Kim Y."/>
            <person name="Kim S.C."/>
            <person name="Jeon C.O."/>
        </authorList>
    </citation>
    <scope>NUCLEOTIDE SEQUENCE [LARGE SCALE GENOMIC DNA]</scope>
    <source>
        <strain evidence="10 11">5-10</strain>
    </source>
</reference>
<feature type="transmembrane region" description="Helical" evidence="8">
    <location>
        <begin position="159"/>
        <end position="178"/>
    </location>
</feature>
<feature type="transmembrane region" description="Helical" evidence="8">
    <location>
        <begin position="378"/>
        <end position="398"/>
    </location>
</feature>
<feature type="transmembrane region" description="Helical" evidence="8">
    <location>
        <begin position="287"/>
        <end position="306"/>
    </location>
</feature>
<evidence type="ECO:0000256" key="5">
    <source>
        <dbReference type="ARBA" id="ARBA00022989"/>
    </source>
</evidence>
<feature type="transmembrane region" description="Helical" evidence="8">
    <location>
        <begin position="97"/>
        <end position="116"/>
    </location>
</feature>
<dbReference type="Gene3D" id="1.20.1720.10">
    <property type="entry name" value="Multidrug resistance protein D"/>
    <property type="match status" value="1"/>
</dbReference>
<name>A0A127JWM0_9BURK</name>
<dbReference type="SUPFAM" id="SSF103473">
    <property type="entry name" value="MFS general substrate transporter"/>
    <property type="match status" value="1"/>
</dbReference>
<evidence type="ECO:0000313" key="10">
    <source>
        <dbReference type="EMBL" id="AMO24406.1"/>
    </source>
</evidence>
<feature type="compositionally biased region" description="Basic and acidic residues" evidence="7">
    <location>
        <begin position="8"/>
        <end position="19"/>
    </location>
</feature>
<evidence type="ECO:0000256" key="6">
    <source>
        <dbReference type="ARBA" id="ARBA00023136"/>
    </source>
</evidence>
<evidence type="ECO:0000256" key="2">
    <source>
        <dbReference type="ARBA" id="ARBA00022448"/>
    </source>
</evidence>
<feature type="transmembrane region" description="Helical" evidence="8">
    <location>
        <begin position="318"/>
        <end position="340"/>
    </location>
</feature>
<comment type="subcellular location">
    <subcellularLocation>
        <location evidence="1">Cell membrane</location>
        <topology evidence="1">Multi-pass membrane protein</topology>
    </subcellularLocation>
</comment>
<dbReference type="NCBIfam" id="TIGR00711">
    <property type="entry name" value="efflux_EmrB"/>
    <property type="match status" value="1"/>
</dbReference>
<feature type="transmembrane region" description="Helical" evidence="8">
    <location>
        <begin position="73"/>
        <end position="90"/>
    </location>
</feature>
<dbReference type="PROSITE" id="PS50850">
    <property type="entry name" value="MFS"/>
    <property type="match status" value="1"/>
</dbReference>
<dbReference type="InterPro" id="IPR020846">
    <property type="entry name" value="MFS_dom"/>
</dbReference>
<dbReference type="AlphaFoldDB" id="A0A127JWM0"/>
<keyword evidence="2" id="KW-0813">Transport</keyword>
<dbReference type="InterPro" id="IPR011701">
    <property type="entry name" value="MFS"/>
</dbReference>
<evidence type="ECO:0000256" key="4">
    <source>
        <dbReference type="ARBA" id="ARBA00022692"/>
    </source>
</evidence>
<feature type="transmembrane region" description="Helical" evidence="8">
    <location>
        <begin position="122"/>
        <end position="147"/>
    </location>
</feature>
<feature type="transmembrane region" description="Helical" evidence="8">
    <location>
        <begin position="352"/>
        <end position="372"/>
    </location>
</feature>
<evidence type="ECO:0000259" key="9">
    <source>
        <dbReference type="PROSITE" id="PS50850"/>
    </source>
</evidence>
<sequence>MTTTSRLPCDEASVRHGDQETPCSASQKRWVLAASILGSSLAFVDGTIVNVALPAIQRELGASVYQAQWVVESYALLLAALLLVGGALGDRLGRRRVFLIGVAIFALASLACALSQNVQQLIAARAVQGVGGALLVPGSLALISAAFPEDERGRAFGTWAAFSGITSALGPLLGGYLIDRLSWAWAFAINLPLAAIVLAISWLRVPESRHGEATGPLDVPGALLATLGLGGLVFFFVEAPSRGWNAPAVVIAAAIGVAALVAFVVVERAQRVPMLPFELLRRRNFAGANLLTLLLYAALGGGLFFLPLNLIQVQGLSATAAGAALLPFILIMFALSRWAGGLVDRQGARRPLIVGPLIAAAGFALLALPGTAASYWTGFLPGVAILGLGMAIAVAPLTTTVMNSVDADAIGTASGVNNALSRVAGVLAIAVFGALMAAVFEPRLRAATAGLPEEVAAAVWQQRDRLAAIELPAGSPGAQQAQAAVHEAFVAGYRWIMVVSAALALASAGAAALWVENVGQRPAAAPVHRRAKGSRLGP</sequence>
<evidence type="ECO:0000256" key="1">
    <source>
        <dbReference type="ARBA" id="ARBA00004651"/>
    </source>
</evidence>
<dbReference type="OrthoDB" id="9807274at2"/>
<proteinExistence type="predicted"/>
<protein>
    <submittedName>
        <fullName evidence="10">Major facilitator transporter</fullName>
    </submittedName>
</protein>
<feature type="transmembrane region" description="Helical" evidence="8">
    <location>
        <begin position="30"/>
        <end position="53"/>
    </location>
</feature>
<dbReference type="Gene3D" id="1.20.1250.20">
    <property type="entry name" value="MFS general substrate transporter like domains"/>
    <property type="match status" value="1"/>
</dbReference>
<evidence type="ECO:0000256" key="8">
    <source>
        <dbReference type="SAM" id="Phobius"/>
    </source>
</evidence>
<accession>A0A127JWM0</accession>
<keyword evidence="4 8" id="KW-0812">Transmembrane</keyword>
<dbReference type="InterPro" id="IPR004638">
    <property type="entry name" value="EmrB-like"/>
</dbReference>
<dbReference type="InterPro" id="IPR036259">
    <property type="entry name" value="MFS_trans_sf"/>
</dbReference>
<dbReference type="PANTHER" id="PTHR42718:SF42">
    <property type="entry name" value="EXPORT PROTEIN"/>
    <property type="match status" value="1"/>
</dbReference>
<dbReference type="Proteomes" id="UP000070433">
    <property type="component" value="Chromosome"/>
</dbReference>
<dbReference type="RefSeq" id="WP_061502155.1">
    <property type="nucleotide sequence ID" value="NZ_CP010951.1"/>
</dbReference>
<keyword evidence="6 8" id="KW-0472">Membrane</keyword>
<feature type="transmembrane region" description="Helical" evidence="8">
    <location>
        <begin position="419"/>
        <end position="440"/>
    </location>
</feature>
<dbReference type="EMBL" id="CP010951">
    <property type="protein sequence ID" value="AMO24406.1"/>
    <property type="molecule type" value="Genomic_DNA"/>
</dbReference>
<dbReference type="CDD" id="cd17321">
    <property type="entry name" value="MFS_MMR_MDR_like"/>
    <property type="match status" value="1"/>
</dbReference>
<dbReference type="GO" id="GO:0005886">
    <property type="term" value="C:plasma membrane"/>
    <property type="evidence" value="ECO:0007669"/>
    <property type="project" value="UniProtKB-SubCell"/>
</dbReference>
<gene>
    <name evidence="10" type="ORF">UC35_18135</name>
</gene>
<feature type="transmembrane region" description="Helical" evidence="8">
    <location>
        <begin position="243"/>
        <end position="266"/>
    </location>
</feature>
<dbReference type="PATRIC" id="fig|94132.3.peg.3707"/>
<evidence type="ECO:0000313" key="11">
    <source>
        <dbReference type="Proteomes" id="UP000070433"/>
    </source>
</evidence>
<dbReference type="Pfam" id="PF07690">
    <property type="entry name" value="MFS_1"/>
    <property type="match status" value="1"/>
</dbReference>
<feature type="domain" description="Major facilitator superfamily (MFS) profile" evidence="9">
    <location>
        <begin position="31"/>
        <end position="519"/>
    </location>
</feature>
<evidence type="ECO:0000256" key="7">
    <source>
        <dbReference type="SAM" id="MobiDB-lite"/>
    </source>
</evidence>
<feature type="transmembrane region" description="Helical" evidence="8">
    <location>
        <begin position="217"/>
        <end position="237"/>
    </location>
</feature>
<feature type="region of interest" description="Disordered" evidence="7">
    <location>
        <begin position="1"/>
        <end position="21"/>
    </location>
</feature>
<keyword evidence="5 8" id="KW-1133">Transmembrane helix</keyword>
<organism evidence="10 11">
    <name type="scientific">Ramlibacter tataouinensis</name>
    <dbReference type="NCBI Taxonomy" id="94132"/>
    <lineage>
        <taxon>Bacteria</taxon>
        <taxon>Pseudomonadati</taxon>
        <taxon>Pseudomonadota</taxon>
        <taxon>Betaproteobacteria</taxon>
        <taxon>Burkholderiales</taxon>
        <taxon>Comamonadaceae</taxon>
        <taxon>Ramlibacter</taxon>
    </lineage>
</organism>
<evidence type="ECO:0000256" key="3">
    <source>
        <dbReference type="ARBA" id="ARBA00022475"/>
    </source>
</evidence>
<dbReference type="GO" id="GO:0022857">
    <property type="term" value="F:transmembrane transporter activity"/>
    <property type="evidence" value="ECO:0007669"/>
    <property type="project" value="InterPro"/>
</dbReference>
<keyword evidence="3" id="KW-1003">Cell membrane</keyword>